<dbReference type="Proteomes" id="UP000239089">
    <property type="component" value="Unassembled WGS sequence"/>
</dbReference>
<name>A0A2S6N3U9_9HYPH</name>
<dbReference type="EMBL" id="NHSJ01000096">
    <property type="protein sequence ID" value="PPQ29295.1"/>
    <property type="molecule type" value="Genomic_DNA"/>
</dbReference>
<accession>A0A2S6N3U9</accession>
<reference evidence="1 2" key="1">
    <citation type="journal article" date="2018" name="Arch. Microbiol.">
        <title>New insights into the metabolic potential of the phototrophic purple bacterium Rhodopila globiformis DSM 161(T) from its draft genome sequence and evidence for a vanadium-dependent nitrogenase.</title>
        <authorList>
            <person name="Imhoff J.F."/>
            <person name="Rahn T."/>
            <person name="Kunzel S."/>
            <person name="Neulinger S.C."/>
        </authorList>
    </citation>
    <scope>NUCLEOTIDE SEQUENCE [LARGE SCALE GENOMIC DNA]</scope>
    <source>
        <strain evidence="1 2">DSM 16996</strain>
    </source>
</reference>
<sequence>MAMSLSLASGAAYAGNLVDGALGAGAGALVGGPVGAVAGGAIGYTAGPAIDCGIHGGCRHRRHHGHYRRHR</sequence>
<comment type="caution">
    <text evidence="1">The sequence shown here is derived from an EMBL/GenBank/DDBJ whole genome shotgun (WGS) entry which is preliminary data.</text>
</comment>
<proteinExistence type="predicted"/>
<protein>
    <recommendedName>
        <fullName evidence="3">Glycine zipper domain-containing protein</fullName>
    </recommendedName>
</protein>
<dbReference type="AlphaFoldDB" id="A0A2S6N3U9"/>
<evidence type="ECO:0008006" key="3">
    <source>
        <dbReference type="Google" id="ProtNLM"/>
    </source>
</evidence>
<organism evidence="1 2">
    <name type="scientific">Rhodoblastus sphagnicola</name>
    <dbReference type="NCBI Taxonomy" id="333368"/>
    <lineage>
        <taxon>Bacteria</taxon>
        <taxon>Pseudomonadati</taxon>
        <taxon>Pseudomonadota</taxon>
        <taxon>Alphaproteobacteria</taxon>
        <taxon>Hyphomicrobiales</taxon>
        <taxon>Rhodoblastaceae</taxon>
        <taxon>Rhodoblastus</taxon>
    </lineage>
</organism>
<keyword evidence="2" id="KW-1185">Reference proteome</keyword>
<evidence type="ECO:0000313" key="1">
    <source>
        <dbReference type="EMBL" id="PPQ29295.1"/>
    </source>
</evidence>
<evidence type="ECO:0000313" key="2">
    <source>
        <dbReference type="Proteomes" id="UP000239089"/>
    </source>
</evidence>
<gene>
    <name evidence="1" type="ORF">CCR94_15845</name>
</gene>